<dbReference type="Proteomes" id="UP000192656">
    <property type="component" value="Unassembled WGS sequence"/>
</dbReference>
<evidence type="ECO:0000313" key="5">
    <source>
        <dbReference type="Proteomes" id="UP000192656"/>
    </source>
</evidence>
<feature type="signal peptide" evidence="3">
    <location>
        <begin position="1"/>
        <end position="20"/>
    </location>
</feature>
<dbReference type="RefSeq" id="WP_084410032.1">
    <property type="nucleotide sequence ID" value="NZ_FWXR01000008.1"/>
</dbReference>
<organism evidence="4 5">
    <name type="scientific">Fulvimarina manganoxydans</name>
    <dbReference type="NCBI Taxonomy" id="937218"/>
    <lineage>
        <taxon>Bacteria</taxon>
        <taxon>Pseudomonadati</taxon>
        <taxon>Pseudomonadota</taxon>
        <taxon>Alphaproteobacteria</taxon>
        <taxon>Hyphomicrobiales</taxon>
        <taxon>Aurantimonadaceae</taxon>
        <taxon>Fulvimarina</taxon>
    </lineage>
</organism>
<reference evidence="4 5" key="1">
    <citation type="submission" date="2017-04" db="EMBL/GenBank/DDBJ databases">
        <authorList>
            <person name="Afonso C.L."/>
            <person name="Miller P.J."/>
            <person name="Scott M.A."/>
            <person name="Spackman E."/>
            <person name="Goraichik I."/>
            <person name="Dimitrov K.M."/>
            <person name="Suarez D.L."/>
            <person name="Swayne D.E."/>
        </authorList>
    </citation>
    <scope>NUCLEOTIDE SEQUENCE [LARGE SCALE GENOMIC DNA]</scope>
    <source>
        <strain evidence="4 5">CGMCC 1.10972</strain>
    </source>
</reference>
<feature type="transmembrane region" description="Helical" evidence="2">
    <location>
        <begin position="509"/>
        <end position="534"/>
    </location>
</feature>
<gene>
    <name evidence="4" type="ORF">SAMN06297251_10849</name>
</gene>
<dbReference type="AlphaFoldDB" id="A0A1W2BYZ1"/>
<keyword evidence="2" id="KW-0472">Membrane</keyword>
<feature type="transmembrane region" description="Helical" evidence="2">
    <location>
        <begin position="540"/>
        <end position="563"/>
    </location>
</feature>
<feature type="transmembrane region" description="Helical" evidence="2">
    <location>
        <begin position="637"/>
        <end position="657"/>
    </location>
</feature>
<feature type="transmembrane region" description="Helical" evidence="2">
    <location>
        <begin position="584"/>
        <end position="608"/>
    </location>
</feature>
<feature type="region of interest" description="Disordered" evidence="1">
    <location>
        <begin position="712"/>
        <end position="751"/>
    </location>
</feature>
<dbReference type="NCBIfam" id="TIGR04346">
    <property type="entry name" value="DotA_TraY"/>
    <property type="match status" value="1"/>
</dbReference>
<evidence type="ECO:0000256" key="1">
    <source>
        <dbReference type="SAM" id="MobiDB-lite"/>
    </source>
</evidence>
<dbReference type="EMBL" id="FWXR01000008">
    <property type="protein sequence ID" value="SMC78173.1"/>
    <property type="molecule type" value="Genomic_DNA"/>
</dbReference>
<feature type="compositionally biased region" description="Polar residues" evidence="1">
    <location>
        <begin position="722"/>
        <end position="733"/>
    </location>
</feature>
<accession>A0A1W2BYZ1</accession>
<name>A0A1W2BYZ1_9HYPH</name>
<keyword evidence="5" id="KW-1185">Reference proteome</keyword>
<proteinExistence type="predicted"/>
<dbReference type="InterPro" id="IPR027628">
    <property type="entry name" value="DotA_TraY"/>
</dbReference>
<feature type="transmembrane region" description="Helical" evidence="2">
    <location>
        <begin position="475"/>
        <end position="502"/>
    </location>
</feature>
<keyword evidence="2" id="KW-1133">Transmembrane helix</keyword>
<keyword evidence="3" id="KW-0732">Signal</keyword>
<protein>
    <submittedName>
        <fullName evidence="4">Conjugal transfer/type IV secretion protein DotA/TraY</fullName>
    </submittedName>
</protein>
<evidence type="ECO:0000313" key="4">
    <source>
        <dbReference type="EMBL" id="SMC78173.1"/>
    </source>
</evidence>
<feature type="chain" id="PRO_5012099694" evidence="3">
    <location>
        <begin position="21"/>
        <end position="751"/>
    </location>
</feature>
<evidence type="ECO:0000256" key="3">
    <source>
        <dbReference type="SAM" id="SignalP"/>
    </source>
</evidence>
<evidence type="ECO:0000256" key="2">
    <source>
        <dbReference type="SAM" id="Phobius"/>
    </source>
</evidence>
<feature type="transmembrane region" description="Helical" evidence="2">
    <location>
        <begin position="73"/>
        <end position="95"/>
    </location>
</feature>
<dbReference type="OrthoDB" id="5457650at2"/>
<sequence>MLRILATLFAMALLTGSAAAADISIADIFTGAGDPQSNEFLNMIFGSGLFEVTDGVGGADETLISTLMTNFNVIFFAVGVLLLVYNIVVAVTETAHDGSVFGARHSALWAPIRLCVAAAMLIPLPGGYNGLQHGVAYVTRAGTATATFFWSEAVDAVIDQNMPVAAPDFVSLDANFIQQLWRMELCMASYNQEVAKAGDLEQMTAGWAGGNSRVYAYSLSGHQGACGKIELPEATSGFKRIAEDVGSDYDTWLSNMQDAVNGMIERVRPVAEEVATAASTREEMPASRELSKDMSAWRKAHKQAVDPFTGSISETAEDKVEAAMKDTDGSDLASNLKANGWTRAGFYYQTMARYSTDASSILQMLPVMTPGDAIGAATNPMGGTFRAIRSQMGSWWPFSDTNQNVRDFLAEIGNTYALTVNWWNESVARSNLKAFTNERVVFADSGGDTTSYLPSMQSMSQAAQFLSPAADKDPMLGLVTFGNAMAAISATAITALTVLAAFPLVGGAVGFIGTVCGWLLNGMALAGMFLAWILPMLPTIIWVFGVLAFLLLIVEAIFAAPLWAMAHLSMDQEGLGGRQGRRGYILLLSVFLTPVLMLFGLFIGMILFRVAGTLINGGFYYALTSSASLTGDSVMSMLWIFGVLIVMLFMAFVYLLIIERSFALIAEFPARVFRWFEDIGGDLDGSTSAKAHGAGLTAGGVGGGALVGGGRSAQGRIGARNAASQSHASSPQGQMDGYSHPKAISRYPPKS</sequence>
<dbReference type="STRING" id="937218.SAMN06297251_10849"/>
<feature type="transmembrane region" description="Helical" evidence="2">
    <location>
        <begin position="107"/>
        <end position="128"/>
    </location>
</feature>
<keyword evidence="2" id="KW-0812">Transmembrane</keyword>